<feature type="signal peptide" evidence="5">
    <location>
        <begin position="1"/>
        <end position="34"/>
    </location>
</feature>
<dbReference type="InterPro" id="IPR009056">
    <property type="entry name" value="Cyt_c-like_dom"/>
</dbReference>
<dbReference type="Proteomes" id="UP000254603">
    <property type="component" value="Unassembled WGS sequence"/>
</dbReference>
<evidence type="ECO:0000259" key="6">
    <source>
        <dbReference type="PROSITE" id="PS51007"/>
    </source>
</evidence>
<feature type="chain" id="PRO_5017012277" evidence="5">
    <location>
        <begin position="35"/>
        <end position="114"/>
    </location>
</feature>
<evidence type="ECO:0000256" key="5">
    <source>
        <dbReference type="SAM" id="SignalP"/>
    </source>
</evidence>
<gene>
    <name evidence="7" type="primary">pchC</name>
    <name evidence="7" type="ORF">NCTC11997_01752</name>
</gene>
<dbReference type="RefSeq" id="WP_018575478.1">
    <property type="nucleotide sequence ID" value="NZ_CP065725.1"/>
</dbReference>
<dbReference type="GO" id="GO:0009055">
    <property type="term" value="F:electron transfer activity"/>
    <property type="evidence" value="ECO:0007669"/>
    <property type="project" value="InterPro"/>
</dbReference>
<dbReference type="Gene3D" id="1.10.760.10">
    <property type="entry name" value="Cytochrome c-like domain"/>
    <property type="match status" value="1"/>
</dbReference>
<dbReference type="Pfam" id="PF13442">
    <property type="entry name" value="Cytochrome_CBB3"/>
    <property type="match status" value="1"/>
</dbReference>
<proteinExistence type="predicted"/>
<reference evidence="7 8" key="1">
    <citation type="submission" date="2018-06" db="EMBL/GenBank/DDBJ databases">
        <authorList>
            <consortium name="Pathogen Informatics"/>
            <person name="Doyle S."/>
        </authorList>
    </citation>
    <scope>NUCLEOTIDE SEQUENCE [LARGE SCALE GENOMIC DNA]</scope>
    <source>
        <strain evidence="7 8">NCTC11997</strain>
    </source>
</reference>
<dbReference type="SUPFAM" id="SSF46626">
    <property type="entry name" value="Cytochrome c"/>
    <property type="match status" value="1"/>
</dbReference>
<keyword evidence="3 4" id="KW-0408">Iron</keyword>
<dbReference type="PROSITE" id="PS51007">
    <property type="entry name" value="CYTC"/>
    <property type="match status" value="1"/>
</dbReference>
<dbReference type="GO" id="GO:0020037">
    <property type="term" value="F:heme binding"/>
    <property type="evidence" value="ECO:0007669"/>
    <property type="project" value="InterPro"/>
</dbReference>
<dbReference type="AlphaFoldDB" id="A0A378XH01"/>
<evidence type="ECO:0000256" key="1">
    <source>
        <dbReference type="ARBA" id="ARBA00022617"/>
    </source>
</evidence>
<evidence type="ECO:0000256" key="3">
    <source>
        <dbReference type="ARBA" id="ARBA00023004"/>
    </source>
</evidence>
<protein>
    <submittedName>
        <fullName evidence="7">p-cresol methylhydroxylase cytochrome subunit</fullName>
    </submittedName>
</protein>
<dbReference type="OrthoDB" id="9757546at2"/>
<name>A0A378XH01_9BURK</name>
<dbReference type="STRING" id="1122619.GCA_000373745_02294"/>
<accession>A0A378XH01</accession>
<dbReference type="EMBL" id="UGSB01000001">
    <property type="protein sequence ID" value="SUA55241.1"/>
    <property type="molecule type" value="Genomic_DNA"/>
</dbReference>
<keyword evidence="2 4" id="KW-0479">Metal-binding</keyword>
<organism evidence="7 8">
    <name type="scientific">Oligella ureolytica</name>
    <dbReference type="NCBI Taxonomy" id="90244"/>
    <lineage>
        <taxon>Bacteria</taxon>
        <taxon>Pseudomonadati</taxon>
        <taxon>Pseudomonadota</taxon>
        <taxon>Betaproteobacteria</taxon>
        <taxon>Burkholderiales</taxon>
        <taxon>Alcaligenaceae</taxon>
        <taxon>Oligella</taxon>
    </lineage>
</organism>
<dbReference type="GO" id="GO:0046872">
    <property type="term" value="F:metal ion binding"/>
    <property type="evidence" value="ECO:0007669"/>
    <property type="project" value="UniProtKB-KW"/>
</dbReference>
<dbReference type="InterPro" id="IPR036909">
    <property type="entry name" value="Cyt_c-like_dom_sf"/>
</dbReference>
<evidence type="ECO:0000256" key="4">
    <source>
        <dbReference type="PROSITE-ProRule" id="PRU00433"/>
    </source>
</evidence>
<feature type="domain" description="Cytochrome c" evidence="6">
    <location>
        <begin position="39"/>
        <end position="109"/>
    </location>
</feature>
<keyword evidence="5" id="KW-0732">Signal</keyword>
<keyword evidence="1 4" id="KW-0349">Heme</keyword>
<sequence>MKTEIKRRVTMAYKGLGLGAVVCVLMSFSSTASAADEQELIKRGEARYNKLCALCHEVGTGTYIKGRQLHPDFIAAIVRNGLLAMPAFPHTHLSDEDLLAVGKYIQQSSAPEEK</sequence>
<evidence type="ECO:0000313" key="7">
    <source>
        <dbReference type="EMBL" id="SUA55241.1"/>
    </source>
</evidence>
<evidence type="ECO:0000313" key="8">
    <source>
        <dbReference type="Proteomes" id="UP000254603"/>
    </source>
</evidence>
<evidence type="ECO:0000256" key="2">
    <source>
        <dbReference type="ARBA" id="ARBA00022723"/>
    </source>
</evidence>